<dbReference type="InterPro" id="IPR019356">
    <property type="entry name" value="Menorin_dom"/>
</dbReference>
<dbReference type="EMBL" id="WHWB01033344">
    <property type="protein sequence ID" value="KAJ7420436.1"/>
    <property type="molecule type" value="Genomic_DNA"/>
</dbReference>
<keyword evidence="4" id="KW-1185">Reference proteome</keyword>
<dbReference type="PANTHER" id="PTHR21184">
    <property type="entry name" value="MENORIN (DENDRITIC BRANCHING PROTEIN)"/>
    <property type="match status" value="1"/>
</dbReference>
<comment type="similarity">
    <text evidence="1">Belongs to the menorin family.</text>
</comment>
<evidence type="ECO:0000313" key="3">
    <source>
        <dbReference type="EMBL" id="KAJ7420436.1"/>
    </source>
</evidence>
<sequence>MVREMSELCRALPQPVTFPVRAALVPRSLPELRWLLQQSDRGRSEIEAEMAHFCGHINFLHCPEFCGPFNRQGFRNFHEWEFPVRQDQTLLTPVTSIDVIHVSKTEELLWPLQGHEKHGQSIKLKDPTYTHMKK</sequence>
<evidence type="ECO:0000313" key="4">
    <source>
        <dbReference type="Proteomes" id="UP001145742"/>
    </source>
</evidence>
<reference evidence="3" key="1">
    <citation type="submission" date="2019-10" db="EMBL/GenBank/DDBJ databases">
        <authorList>
            <person name="Soares A.E.R."/>
            <person name="Aleixo A."/>
            <person name="Schneider P."/>
            <person name="Miyaki C.Y."/>
            <person name="Schneider M.P."/>
            <person name="Mello C."/>
            <person name="Vasconcelos A.T.R."/>
        </authorList>
    </citation>
    <scope>NUCLEOTIDE SEQUENCE</scope>
    <source>
        <tissue evidence="3">Muscle</tissue>
    </source>
</reference>
<protein>
    <recommendedName>
        <fullName evidence="2">Menorin-like domain-containing protein</fullName>
    </recommendedName>
</protein>
<evidence type="ECO:0000256" key="1">
    <source>
        <dbReference type="ARBA" id="ARBA00044953"/>
    </source>
</evidence>
<feature type="domain" description="Menorin-like" evidence="2">
    <location>
        <begin position="1"/>
        <end position="41"/>
    </location>
</feature>
<dbReference type="Pfam" id="PF10223">
    <property type="entry name" value="Menorin_N"/>
    <property type="match status" value="1"/>
</dbReference>
<gene>
    <name evidence="3" type="ORF">WISP_48530</name>
</gene>
<evidence type="ECO:0000259" key="2">
    <source>
        <dbReference type="Pfam" id="PF10223"/>
    </source>
</evidence>
<dbReference type="PANTHER" id="PTHR21184:SF3">
    <property type="entry name" value="PROTEIN FAM151B"/>
    <property type="match status" value="1"/>
</dbReference>
<proteinExistence type="inferred from homology"/>
<dbReference type="Proteomes" id="UP001145742">
    <property type="component" value="Unassembled WGS sequence"/>
</dbReference>
<organism evidence="3 4">
    <name type="scientific">Willisornis vidua</name>
    <name type="common">Xingu scale-backed antbird</name>
    <dbReference type="NCBI Taxonomy" id="1566151"/>
    <lineage>
        <taxon>Eukaryota</taxon>
        <taxon>Metazoa</taxon>
        <taxon>Chordata</taxon>
        <taxon>Craniata</taxon>
        <taxon>Vertebrata</taxon>
        <taxon>Euteleostomi</taxon>
        <taxon>Archelosauria</taxon>
        <taxon>Archosauria</taxon>
        <taxon>Dinosauria</taxon>
        <taxon>Saurischia</taxon>
        <taxon>Theropoda</taxon>
        <taxon>Coelurosauria</taxon>
        <taxon>Aves</taxon>
        <taxon>Neognathae</taxon>
        <taxon>Neoaves</taxon>
        <taxon>Telluraves</taxon>
        <taxon>Australaves</taxon>
        <taxon>Passeriformes</taxon>
        <taxon>Thamnophilidae</taxon>
        <taxon>Willisornis</taxon>
    </lineage>
</organism>
<comment type="caution">
    <text evidence="3">The sequence shown here is derived from an EMBL/GenBank/DDBJ whole genome shotgun (WGS) entry which is preliminary data.</text>
</comment>
<name>A0ABQ9DHE2_9PASS</name>
<accession>A0ABQ9DHE2</accession>